<dbReference type="STRING" id="873513.HMPREF6485_1705"/>
<dbReference type="EMBL" id="AEPD01000028">
    <property type="protein sequence ID" value="EFU30426.1"/>
    <property type="molecule type" value="Genomic_DNA"/>
</dbReference>
<reference evidence="1 2" key="1">
    <citation type="submission" date="2010-10" db="EMBL/GenBank/DDBJ databases">
        <authorList>
            <person name="Muzny D."/>
            <person name="Qin X."/>
            <person name="Deng J."/>
            <person name="Jiang H."/>
            <person name="Liu Y."/>
            <person name="Qu J."/>
            <person name="Song X.-Z."/>
            <person name="Zhang L."/>
            <person name="Thornton R."/>
            <person name="Coyle M."/>
            <person name="Francisco L."/>
            <person name="Jackson L."/>
            <person name="Javaid M."/>
            <person name="Korchina V."/>
            <person name="Kovar C."/>
            <person name="Mata R."/>
            <person name="Mathew T."/>
            <person name="Ngo R."/>
            <person name="Nguyen L."/>
            <person name="Nguyen N."/>
            <person name="Okwuonu G."/>
            <person name="Ongeri F."/>
            <person name="Pham C."/>
            <person name="Simmons D."/>
            <person name="Wilczek-Boney K."/>
            <person name="Hale W."/>
            <person name="Jakkamsetti A."/>
            <person name="Pham P."/>
            <person name="Ruth R."/>
            <person name="San Lucas F."/>
            <person name="Warren J."/>
            <person name="Zhang J."/>
            <person name="Zhao Z."/>
            <person name="Zhou C."/>
            <person name="Zhu D."/>
            <person name="Lee S."/>
            <person name="Bess C."/>
            <person name="Blankenburg K."/>
            <person name="Forbes L."/>
            <person name="Fu Q."/>
            <person name="Gubbala S."/>
            <person name="Hirani K."/>
            <person name="Jayaseelan J.C."/>
            <person name="Lara F."/>
            <person name="Munidasa M."/>
            <person name="Palculict T."/>
            <person name="Patil S."/>
            <person name="Pu L.-L."/>
            <person name="Saada N."/>
            <person name="Tang L."/>
            <person name="Weissenberger G."/>
            <person name="Zhu Y."/>
            <person name="Hemphill L."/>
            <person name="Shang Y."/>
            <person name="Youmans B."/>
            <person name="Ayvaz T."/>
            <person name="Ross M."/>
            <person name="Santibanez J."/>
            <person name="Aqrawi P."/>
            <person name="Gross S."/>
            <person name="Joshi V."/>
            <person name="Fowler G."/>
            <person name="Nazareth L."/>
            <person name="Reid J."/>
            <person name="Worley K."/>
            <person name="Petrosino J."/>
            <person name="Highlander S."/>
            <person name="Gibbs R."/>
        </authorList>
    </citation>
    <scope>NUCLEOTIDE SEQUENCE [LARGE SCALE GENOMIC DNA]</scope>
    <source>
        <strain evidence="1 2">ATCC 33574</strain>
    </source>
</reference>
<name>E6K8C6_9BACT</name>
<gene>
    <name evidence="1" type="ORF">HMPREF6485_1705</name>
</gene>
<organism evidence="1 2">
    <name type="scientific">Segatella buccae ATCC 33574</name>
    <dbReference type="NCBI Taxonomy" id="873513"/>
    <lineage>
        <taxon>Bacteria</taxon>
        <taxon>Pseudomonadati</taxon>
        <taxon>Bacteroidota</taxon>
        <taxon>Bacteroidia</taxon>
        <taxon>Bacteroidales</taxon>
        <taxon>Prevotellaceae</taxon>
        <taxon>Segatella</taxon>
    </lineage>
</organism>
<evidence type="ECO:0000313" key="1">
    <source>
        <dbReference type="EMBL" id="EFU30426.1"/>
    </source>
</evidence>
<accession>E6K8C6</accession>
<dbReference type="Proteomes" id="UP000003112">
    <property type="component" value="Unassembled WGS sequence"/>
</dbReference>
<dbReference type="HOGENOM" id="CLU_3171550_0_0_10"/>
<evidence type="ECO:0000313" key="2">
    <source>
        <dbReference type="Proteomes" id="UP000003112"/>
    </source>
</evidence>
<comment type="caution">
    <text evidence="1">The sequence shown here is derived from an EMBL/GenBank/DDBJ whole genome shotgun (WGS) entry which is preliminary data.</text>
</comment>
<sequence length="47" mass="5524">MQKEYREALFGFVQGHCTIRAEPMHEWSGSHAQSVQRLRTIFMVACR</sequence>
<protein>
    <submittedName>
        <fullName evidence="1">Uncharacterized protein</fullName>
    </submittedName>
</protein>
<dbReference type="AlphaFoldDB" id="E6K8C6"/>
<keyword evidence="2" id="KW-1185">Reference proteome</keyword>
<proteinExistence type="predicted"/>